<keyword evidence="2" id="KW-1185">Reference proteome</keyword>
<dbReference type="KEGG" id="tps:THAPSDRAFT_8896"/>
<sequence>MVDNPRYFNSTQTAQVSRLYRSQMEVPSSTSYVSYDGATNWKNADNDVLEYVTEVARMIKERRDELQVSRHELLVSLLLQSYEPDADEFVLADDNFRQAISDEVPMLISSTTLFDGRVSCCQVQIIPDSAVSEANRNIRVVDVSDVAIGPKQWF</sequence>
<dbReference type="PaxDb" id="35128-Thaps8896"/>
<proteinExistence type="predicted"/>
<evidence type="ECO:0000313" key="1">
    <source>
        <dbReference type="EMBL" id="EED87035.1"/>
    </source>
</evidence>
<dbReference type="AlphaFoldDB" id="B8LC87"/>
<dbReference type="EMBL" id="DS999416">
    <property type="protein sequence ID" value="EED87035.1"/>
    <property type="molecule type" value="Genomic_DNA"/>
</dbReference>
<name>B8LC87_THAPS</name>
<evidence type="ECO:0000313" key="2">
    <source>
        <dbReference type="Proteomes" id="UP000001449"/>
    </source>
</evidence>
<gene>
    <name evidence="1" type="ORF">THAPSDRAFT_8896</name>
</gene>
<dbReference type="HOGENOM" id="CLU_1707832_0_0_1"/>
<accession>B8LC87</accession>
<dbReference type="Proteomes" id="UP000001449">
    <property type="component" value="Chromosome 11"/>
</dbReference>
<reference evidence="1 2" key="1">
    <citation type="journal article" date="2004" name="Science">
        <title>The genome of the diatom Thalassiosira pseudonana: ecology, evolution, and metabolism.</title>
        <authorList>
            <person name="Armbrust E.V."/>
            <person name="Berges J.A."/>
            <person name="Bowler C."/>
            <person name="Green B.R."/>
            <person name="Martinez D."/>
            <person name="Putnam N.H."/>
            <person name="Zhou S."/>
            <person name="Allen A.E."/>
            <person name="Apt K.E."/>
            <person name="Bechner M."/>
            <person name="Brzezinski M.A."/>
            <person name="Chaal B.K."/>
            <person name="Chiovitti A."/>
            <person name="Davis A.K."/>
            <person name="Demarest M.S."/>
            <person name="Detter J.C."/>
            <person name="Glavina T."/>
            <person name="Goodstein D."/>
            <person name="Hadi M.Z."/>
            <person name="Hellsten U."/>
            <person name="Hildebrand M."/>
            <person name="Jenkins B.D."/>
            <person name="Jurka J."/>
            <person name="Kapitonov V.V."/>
            <person name="Kroger N."/>
            <person name="Lau W.W."/>
            <person name="Lane T.W."/>
            <person name="Larimer F.W."/>
            <person name="Lippmeier J.C."/>
            <person name="Lucas S."/>
            <person name="Medina M."/>
            <person name="Montsant A."/>
            <person name="Obornik M."/>
            <person name="Parker M.S."/>
            <person name="Palenik B."/>
            <person name="Pazour G.J."/>
            <person name="Richardson P.M."/>
            <person name="Rynearson T.A."/>
            <person name="Saito M.A."/>
            <person name="Schwartz D.C."/>
            <person name="Thamatrakoln K."/>
            <person name="Valentin K."/>
            <person name="Vardi A."/>
            <person name="Wilkerson F.P."/>
            <person name="Rokhsar D.S."/>
        </authorList>
    </citation>
    <scope>NUCLEOTIDE SEQUENCE [LARGE SCALE GENOMIC DNA]</scope>
    <source>
        <strain evidence="1 2">CCMP1335</strain>
    </source>
</reference>
<dbReference type="InParanoid" id="B8LC87"/>
<reference evidence="1 2" key="2">
    <citation type="journal article" date="2008" name="Nature">
        <title>The Phaeodactylum genome reveals the evolutionary history of diatom genomes.</title>
        <authorList>
            <person name="Bowler C."/>
            <person name="Allen A.E."/>
            <person name="Badger J.H."/>
            <person name="Grimwood J."/>
            <person name="Jabbari K."/>
            <person name="Kuo A."/>
            <person name="Maheswari U."/>
            <person name="Martens C."/>
            <person name="Maumus F."/>
            <person name="Otillar R.P."/>
            <person name="Rayko E."/>
            <person name="Salamov A."/>
            <person name="Vandepoele K."/>
            <person name="Beszteri B."/>
            <person name="Gruber A."/>
            <person name="Heijde M."/>
            <person name="Katinka M."/>
            <person name="Mock T."/>
            <person name="Valentin K."/>
            <person name="Verret F."/>
            <person name="Berges J.A."/>
            <person name="Brownlee C."/>
            <person name="Cadoret J.P."/>
            <person name="Chiovitti A."/>
            <person name="Choi C.J."/>
            <person name="Coesel S."/>
            <person name="De Martino A."/>
            <person name="Detter J.C."/>
            <person name="Durkin C."/>
            <person name="Falciatore A."/>
            <person name="Fournet J."/>
            <person name="Haruta M."/>
            <person name="Huysman M.J."/>
            <person name="Jenkins B.D."/>
            <person name="Jiroutova K."/>
            <person name="Jorgensen R.E."/>
            <person name="Joubert Y."/>
            <person name="Kaplan A."/>
            <person name="Kroger N."/>
            <person name="Kroth P.G."/>
            <person name="La Roche J."/>
            <person name="Lindquist E."/>
            <person name="Lommer M."/>
            <person name="Martin-Jezequel V."/>
            <person name="Lopez P.J."/>
            <person name="Lucas S."/>
            <person name="Mangogna M."/>
            <person name="McGinnis K."/>
            <person name="Medlin L.K."/>
            <person name="Montsant A."/>
            <person name="Oudot-Le Secq M.P."/>
            <person name="Napoli C."/>
            <person name="Obornik M."/>
            <person name="Parker M.S."/>
            <person name="Petit J.L."/>
            <person name="Porcel B.M."/>
            <person name="Poulsen N."/>
            <person name="Robison M."/>
            <person name="Rychlewski L."/>
            <person name="Rynearson T.A."/>
            <person name="Schmutz J."/>
            <person name="Shapiro H."/>
            <person name="Siaut M."/>
            <person name="Stanley M."/>
            <person name="Sussman M.R."/>
            <person name="Taylor A.R."/>
            <person name="Vardi A."/>
            <person name="von Dassow P."/>
            <person name="Vyverman W."/>
            <person name="Willis A."/>
            <person name="Wyrwicz L.S."/>
            <person name="Rokhsar D.S."/>
            <person name="Weissenbach J."/>
            <person name="Armbrust E.V."/>
            <person name="Green B.R."/>
            <person name="Van de Peer Y."/>
            <person name="Grigoriev I.V."/>
        </authorList>
    </citation>
    <scope>NUCLEOTIDE SEQUENCE [LARGE SCALE GENOMIC DNA]</scope>
    <source>
        <strain evidence="1 2">CCMP1335</strain>
    </source>
</reference>
<protein>
    <submittedName>
        <fullName evidence="1">Uncharacterized protein</fullName>
    </submittedName>
</protein>
<dbReference type="GeneID" id="7445434"/>
<organism evidence="1 2">
    <name type="scientific">Thalassiosira pseudonana</name>
    <name type="common">Marine diatom</name>
    <name type="synonym">Cyclotella nana</name>
    <dbReference type="NCBI Taxonomy" id="35128"/>
    <lineage>
        <taxon>Eukaryota</taxon>
        <taxon>Sar</taxon>
        <taxon>Stramenopiles</taxon>
        <taxon>Ochrophyta</taxon>
        <taxon>Bacillariophyta</taxon>
        <taxon>Coscinodiscophyceae</taxon>
        <taxon>Thalassiosirophycidae</taxon>
        <taxon>Thalassiosirales</taxon>
        <taxon>Thalassiosiraceae</taxon>
        <taxon>Thalassiosira</taxon>
    </lineage>
</organism>
<dbReference type="RefSeq" id="XP_002296640.1">
    <property type="nucleotide sequence ID" value="XM_002296604.1"/>
</dbReference>